<keyword evidence="1" id="KW-0472">Membrane</keyword>
<name>M1P5U3_DESSD</name>
<dbReference type="AlphaFoldDB" id="M1P5U3"/>
<accession>M1P5U3</accession>
<sequence length="163" mass="16682">MAVRLASPASHGITVNFERGKLLDSQPKNRACEPDRVYAFVRQLMPIFLSKAQTQNLRYNIEPHSCIGGISSPELGGLGGSLSGVGPGSCSSSDSDSGGNGVISGKLGGGIGGSGIGGMLGFTGLGGTLPVSLFVFMSLFLFSLVITSPITMVLTKQISLSCN</sequence>
<keyword evidence="1" id="KW-0812">Transmembrane</keyword>
<reference evidence="3" key="1">
    <citation type="journal article" date="2013" name="Stand. Genomic Sci.">
        <title>Complete genome sequence of Desulfocapsa sulfexigens, a marine deltaproteobacterium specialized in disproportionating inorganic sulfur compounds.</title>
        <authorList>
            <person name="Finster K.W."/>
            <person name="Kjeldsen K.U."/>
            <person name="Kube M."/>
            <person name="Reinhardt R."/>
            <person name="Mussmann M."/>
            <person name="Amann R."/>
            <person name="Schreiber L."/>
        </authorList>
    </citation>
    <scope>NUCLEOTIDE SEQUENCE [LARGE SCALE GENOMIC DNA]</scope>
    <source>
        <strain evidence="3">DSM 10523 / SB164P1</strain>
    </source>
</reference>
<organism evidence="2 3">
    <name type="scientific">Desulfocapsa sulfexigens (strain DSM 10523 / SB164P1)</name>
    <dbReference type="NCBI Taxonomy" id="1167006"/>
    <lineage>
        <taxon>Bacteria</taxon>
        <taxon>Pseudomonadati</taxon>
        <taxon>Thermodesulfobacteriota</taxon>
        <taxon>Desulfobulbia</taxon>
        <taxon>Desulfobulbales</taxon>
        <taxon>Desulfocapsaceae</taxon>
        <taxon>Desulfocapsa</taxon>
    </lineage>
</organism>
<evidence type="ECO:0000313" key="2">
    <source>
        <dbReference type="EMBL" id="AGF77042.1"/>
    </source>
</evidence>
<gene>
    <name evidence="2" type="ordered locus">UWK_00459</name>
</gene>
<dbReference type="EMBL" id="CP003985">
    <property type="protein sequence ID" value="AGF77042.1"/>
    <property type="molecule type" value="Genomic_DNA"/>
</dbReference>
<dbReference type="KEGG" id="dsf:UWK_00459"/>
<protein>
    <submittedName>
        <fullName evidence="2">Uncharacterized protein</fullName>
    </submittedName>
</protein>
<evidence type="ECO:0000313" key="3">
    <source>
        <dbReference type="Proteomes" id="UP000011721"/>
    </source>
</evidence>
<keyword evidence="3" id="KW-1185">Reference proteome</keyword>
<dbReference type="RefSeq" id="WP_015402740.1">
    <property type="nucleotide sequence ID" value="NC_020304.1"/>
</dbReference>
<keyword evidence="1" id="KW-1133">Transmembrane helix</keyword>
<feature type="transmembrane region" description="Helical" evidence="1">
    <location>
        <begin position="129"/>
        <end position="154"/>
    </location>
</feature>
<dbReference type="Proteomes" id="UP000011721">
    <property type="component" value="Chromosome"/>
</dbReference>
<evidence type="ECO:0000256" key="1">
    <source>
        <dbReference type="SAM" id="Phobius"/>
    </source>
</evidence>
<proteinExistence type="predicted"/>
<dbReference type="HOGENOM" id="CLU_1624483_0_0_7"/>